<dbReference type="STRING" id="1122209.SAMN02745752_01561"/>
<dbReference type="OrthoDB" id="5781652at2"/>
<protein>
    <submittedName>
        <fullName evidence="2">ABC-type uncharacterized transport system, substrate-binding protein</fullName>
    </submittedName>
</protein>
<dbReference type="InterPro" id="IPR010412">
    <property type="entry name" value="DUF1007"/>
</dbReference>
<dbReference type="Pfam" id="PF06226">
    <property type="entry name" value="DUF1007"/>
    <property type="match status" value="1"/>
</dbReference>
<sequence length="218" mass="25042">MSCRTRPLLAVVFLLFCLLISATAFAHPHVWVELRVRPLLNEQGQLTGLQQAWRFDPFYSLILIEELQRGGPSSELEKRYDELASEVVANLQRFDFFSRLHSEGRRLPVGQVQHYNLMRIGQRVEFSFVLPLQHPVSLNEARVSYQVYDPSYFIEILHIPEQGVDTQSLDAACRVRLEAPNPSSEQIEKAMALDVDDISDDPQLGQYFAERVVLDCRP</sequence>
<keyword evidence="3" id="KW-1185">Reference proteome</keyword>
<organism evidence="2 3">
    <name type="scientific">Marinospirillum alkaliphilum DSM 21637</name>
    <dbReference type="NCBI Taxonomy" id="1122209"/>
    <lineage>
        <taxon>Bacteria</taxon>
        <taxon>Pseudomonadati</taxon>
        <taxon>Pseudomonadota</taxon>
        <taxon>Gammaproteobacteria</taxon>
        <taxon>Oceanospirillales</taxon>
        <taxon>Oceanospirillaceae</taxon>
        <taxon>Marinospirillum</taxon>
    </lineage>
</organism>
<feature type="signal peptide" evidence="1">
    <location>
        <begin position="1"/>
        <end position="26"/>
    </location>
</feature>
<proteinExistence type="predicted"/>
<keyword evidence="1" id="KW-0732">Signal</keyword>
<name>A0A1K1WU13_9GAMM</name>
<dbReference type="Proteomes" id="UP000182350">
    <property type="component" value="Unassembled WGS sequence"/>
</dbReference>
<accession>A0A1K1WU13</accession>
<evidence type="ECO:0000256" key="1">
    <source>
        <dbReference type="SAM" id="SignalP"/>
    </source>
</evidence>
<feature type="chain" id="PRO_5012024000" evidence="1">
    <location>
        <begin position="27"/>
        <end position="218"/>
    </location>
</feature>
<reference evidence="2 3" key="1">
    <citation type="submission" date="2016-11" db="EMBL/GenBank/DDBJ databases">
        <authorList>
            <person name="Jaros S."/>
            <person name="Januszkiewicz K."/>
            <person name="Wedrychowicz H."/>
        </authorList>
    </citation>
    <scope>NUCLEOTIDE SEQUENCE [LARGE SCALE GENOMIC DNA]</scope>
    <source>
        <strain evidence="2 3">DSM 21637</strain>
    </source>
</reference>
<dbReference type="EMBL" id="FPJW01000004">
    <property type="protein sequence ID" value="SFX40611.1"/>
    <property type="molecule type" value="Genomic_DNA"/>
</dbReference>
<dbReference type="AlphaFoldDB" id="A0A1K1WU13"/>
<gene>
    <name evidence="2" type="ORF">SAMN02745752_01561</name>
</gene>
<evidence type="ECO:0000313" key="3">
    <source>
        <dbReference type="Proteomes" id="UP000182350"/>
    </source>
</evidence>
<evidence type="ECO:0000313" key="2">
    <source>
        <dbReference type="EMBL" id="SFX40611.1"/>
    </source>
</evidence>